<comment type="caution">
    <text evidence="14">The sequence shown here is derived from an EMBL/GenBank/DDBJ whole genome shotgun (WGS) entry which is preliminary data.</text>
</comment>
<protein>
    <recommendedName>
        <fullName evidence="12">Elongation of fatty acids protein</fullName>
        <ecNumber evidence="12">2.3.1.-</ecNumber>
    </recommendedName>
</protein>
<keyword evidence="9 12" id="KW-0472">Membrane</keyword>
<dbReference type="PANTHER" id="PTHR11157">
    <property type="entry name" value="FATTY ACID ACYL TRANSFERASE-RELATED"/>
    <property type="match status" value="1"/>
</dbReference>
<dbReference type="InterPro" id="IPR030457">
    <property type="entry name" value="ELO_CS"/>
</dbReference>
<keyword evidence="6 12" id="KW-0276">Fatty acid metabolism</keyword>
<dbReference type="GO" id="GO:0034626">
    <property type="term" value="P:fatty acid elongation, polyunsaturated fatty acid"/>
    <property type="evidence" value="ECO:0007669"/>
    <property type="project" value="TreeGrafter"/>
</dbReference>
<accession>A0A916E1U8</accession>
<evidence type="ECO:0000256" key="8">
    <source>
        <dbReference type="ARBA" id="ARBA00023098"/>
    </source>
</evidence>
<feature type="transmembrane region" description="Helical" evidence="12">
    <location>
        <begin position="157"/>
        <end position="174"/>
    </location>
</feature>
<keyword evidence="4 12" id="KW-0808">Transferase</keyword>
<proteinExistence type="inferred from homology"/>
<feature type="region of interest" description="Disordered" evidence="13">
    <location>
        <begin position="448"/>
        <end position="471"/>
    </location>
</feature>
<feature type="transmembrane region" description="Helical" evidence="12">
    <location>
        <begin position="219"/>
        <end position="237"/>
    </location>
</feature>
<evidence type="ECO:0000256" key="4">
    <source>
        <dbReference type="ARBA" id="ARBA00022679"/>
    </source>
</evidence>
<keyword evidence="7 12" id="KW-1133">Transmembrane helix</keyword>
<keyword evidence="3 12" id="KW-0444">Lipid biosynthesis</keyword>
<evidence type="ECO:0000256" key="1">
    <source>
        <dbReference type="ARBA" id="ARBA00004141"/>
    </source>
</evidence>
<dbReference type="AlphaFoldDB" id="A0A916E1U8"/>
<gene>
    <name evidence="14" type="ORF">CHRIB12_LOCUS5183</name>
</gene>
<sequence length="471" mass="56045">MNDTKNSIARVEEIFSIPYDTSRWDYSQFTNPYEFQWKVGITPFSNWQFVVGVWATYFVTIVSLKYIMSFRAPFSMRYITAIHNLFLCIVSAVMCGYAIIDVIRRYQEHGIGECFCTSDSSLAKGRISYVTYIYYLSKFDELFDTVILVLKKKSIIFLHWYHHAIVILMVWSWLEDSIMYASIGMIANTLVHVFMYYYYFSASLGRSVWFKKYITTGQIVQFTISFILAIPYLYFHFTNNCQLEMTFNLNCRRRLDQLFLYRNVKTSQVLVTIGRHIQGKNLKQIDEALRPFKLRKDHWTPFIAISGFTSYSLVMATNNILLNKIQNRPKSPEYYKMEKRLRIHKDMDLVETSVLGLCQSLQQLVVRKMISEEENNLLKIYWERMAMMDLPKEKLGLDWPKFVQHEKLELKRDRLFMNNEFKRIKKSLAERKDRKDVKFKRSIYDKKKEEKENRVNQANQAGNTSDINQTK</sequence>
<comment type="catalytic activity">
    <reaction evidence="11">
        <text>a very-long-chain acyl-CoA + malonyl-CoA + H(+) = a very-long-chain 3-oxoacyl-CoA + CO2 + CoA</text>
        <dbReference type="Rhea" id="RHEA:32727"/>
        <dbReference type="ChEBI" id="CHEBI:15378"/>
        <dbReference type="ChEBI" id="CHEBI:16526"/>
        <dbReference type="ChEBI" id="CHEBI:57287"/>
        <dbReference type="ChEBI" id="CHEBI:57384"/>
        <dbReference type="ChEBI" id="CHEBI:90725"/>
        <dbReference type="ChEBI" id="CHEBI:90736"/>
        <dbReference type="EC" id="2.3.1.199"/>
    </reaction>
</comment>
<dbReference type="GO" id="GO:0019367">
    <property type="term" value="P:fatty acid elongation, saturated fatty acid"/>
    <property type="evidence" value="ECO:0007669"/>
    <property type="project" value="TreeGrafter"/>
</dbReference>
<reference evidence="14" key="1">
    <citation type="submission" date="2020-05" db="EMBL/GenBank/DDBJ databases">
        <authorList>
            <person name="Rincon C."/>
            <person name="Sanders R I."/>
            <person name="Robbins C."/>
            <person name="Chaturvedi A."/>
        </authorList>
    </citation>
    <scope>NUCLEOTIDE SEQUENCE</scope>
    <source>
        <strain evidence="14">CHB12</strain>
    </source>
</reference>
<dbReference type="GO" id="GO:0034625">
    <property type="term" value="P:fatty acid elongation, monounsaturated fatty acid"/>
    <property type="evidence" value="ECO:0007669"/>
    <property type="project" value="TreeGrafter"/>
</dbReference>
<evidence type="ECO:0000256" key="6">
    <source>
        <dbReference type="ARBA" id="ARBA00022832"/>
    </source>
</evidence>
<dbReference type="PANTHER" id="PTHR11157:SF134">
    <property type="entry name" value="ELONGATION OF FATTY ACIDS PROTEIN 1-RELATED"/>
    <property type="match status" value="1"/>
</dbReference>
<feature type="compositionally biased region" description="Polar residues" evidence="13">
    <location>
        <begin position="455"/>
        <end position="471"/>
    </location>
</feature>
<evidence type="ECO:0000256" key="2">
    <source>
        <dbReference type="ARBA" id="ARBA00007263"/>
    </source>
</evidence>
<dbReference type="OrthoDB" id="434092at2759"/>
<dbReference type="GO" id="GO:0042761">
    <property type="term" value="P:very long-chain fatty acid biosynthetic process"/>
    <property type="evidence" value="ECO:0007669"/>
    <property type="project" value="TreeGrafter"/>
</dbReference>
<evidence type="ECO:0000256" key="13">
    <source>
        <dbReference type="SAM" id="MobiDB-lite"/>
    </source>
</evidence>
<comment type="subcellular location">
    <subcellularLocation>
        <location evidence="1">Membrane</location>
        <topology evidence="1">Multi-pass membrane protein</topology>
    </subcellularLocation>
</comment>
<dbReference type="GO" id="GO:0030148">
    <property type="term" value="P:sphingolipid biosynthetic process"/>
    <property type="evidence" value="ECO:0007669"/>
    <property type="project" value="TreeGrafter"/>
</dbReference>
<feature type="transmembrane region" description="Helical" evidence="12">
    <location>
        <begin position="180"/>
        <end position="199"/>
    </location>
</feature>
<feature type="transmembrane region" description="Helical" evidence="12">
    <location>
        <begin position="299"/>
        <end position="322"/>
    </location>
</feature>
<evidence type="ECO:0000256" key="5">
    <source>
        <dbReference type="ARBA" id="ARBA00022692"/>
    </source>
</evidence>
<evidence type="ECO:0000313" key="15">
    <source>
        <dbReference type="Proteomes" id="UP000684084"/>
    </source>
</evidence>
<evidence type="ECO:0000256" key="10">
    <source>
        <dbReference type="ARBA" id="ARBA00023160"/>
    </source>
</evidence>
<dbReference type="VEuPathDB" id="FungiDB:RhiirFUN_003134"/>
<dbReference type="GO" id="GO:0009922">
    <property type="term" value="F:fatty acid elongase activity"/>
    <property type="evidence" value="ECO:0007669"/>
    <property type="project" value="UniProtKB-EC"/>
</dbReference>
<evidence type="ECO:0000256" key="11">
    <source>
        <dbReference type="ARBA" id="ARBA00047375"/>
    </source>
</evidence>
<name>A0A916E1U8_9GLOM</name>
<dbReference type="InterPro" id="IPR002076">
    <property type="entry name" value="ELO_fam"/>
</dbReference>
<keyword evidence="5 12" id="KW-0812">Transmembrane</keyword>
<dbReference type="EC" id="2.3.1.-" evidence="12"/>
<evidence type="ECO:0000256" key="9">
    <source>
        <dbReference type="ARBA" id="ARBA00023136"/>
    </source>
</evidence>
<keyword evidence="10 12" id="KW-0275">Fatty acid biosynthesis</keyword>
<evidence type="ECO:0000256" key="12">
    <source>
        <dbReference type="RuleBase" id="RU361115"/>
    </source>
</evidence>
<organism evidence="14 15">
    <name type="scientific">Rhizophagus irregularis</name>
    <dbReference type="NCBI Taxonomy" id="588596"/>
    <lineage>
        <taxon>Eukaryota</taxon>
        <taxon>Fungi</taxon>
        <taxon>Fungi incertae sedis</taxon>
        <taxon>Mucoromycota</taxon>
        <taxon>Glomeromycotina</taxon>
        <taxon>Glomeromycetes</taxon>
        <taxon>Glomerales</taxon>
        <taxon>Glomeraceae</taxon>
        <taxon>Rhizophagus</taxon>
    </lineage>
</organism>
<comment type="similarity">
    <text evidence="2 12">Belongs to the ELO family.</text>
</comment>
<dbReference type="Proteomes" id="UP000684084">
    <property type="component" value="Unassembled WGS sequence"/>
</dbReference>
<feature type="transmembrane region" description="Helical" evidence="12">
    <location>
        <begin position="47"/>
        <end position="67"/>
    </location>
</feature>
<feature type="transmembrane region" description="Helical" evidence="12">
    <location>
        <begin position="79"/>
        <end position="100"/>
    </location>
</feature>
<dbReference type="PROSITE" id="PS01188">
    <property type="entry name" value="ELO"/>
    <property type="match status" value="1"/>
</dbReference>
<dbReference type="EMBL" id="CAGKOT010000008">
    <property type="protein sequence ID" value="CAB5351511.1"/>
    <property type="molecule type" value="Genomic_DNA"/>
</dbReference>
<dbReference type="GO" id="GO:0005789">
    <property type="term" value="C:endoplasmic reticulum membrane"/>
    <property type="evidence" value="ECO:0007669"/>
    <property type="project" value="TreeGrafter"/>
</dbReference>
<evidence type="ECO:0000256" key="3">
    <source>
        <dbReference type="ARBA" id="ARBA00022516"/>
    </source>
</evidence>
<comment type="catalytic activity">
    <reaction evidence="12">
        <text>an acyl-CoA + malonyl-CoA + H(+) = a 3-oxoacyl-CoA + CO2 + CoA</text>
        <dbReference type="Rhea" id="RHEA:50252"/>
        <dbReference type="ChEBI" id="CHEBI:15378"/>
        <dbReference type="ChEBI" id="CHEBI:16526"/>
        <dbReference type="ChEBI" id="CHEBI:57287"/>
        <dbReference type="ChEBI" id="CHEBI:57384"/>
        <dbReference type="ChEBI" id="CHEBI:58342"/>
        <dbReference type="ChEBI" id="CHEBI:90726"/>
    </reaction>
    <physiologicalReaction direction="left-to-right" evidence="12">
        <dbReference type="Rhea" id="RHEA:50253"/>
    </physiologicalReaction>
</comment>
<evidence type="ECO:0000313" key="14">
    <source>
        <dbReference type="EMBL" id="CAB5351511.1"/>
    </source>
</evidence>
<dbReference type="Pfam" id="PF01151">
    <property type="entry name" value="ELO"/>
    <property type="match status" value="1"/>
</dbReference>
<evidence type="ECO:0000256" key="7">
    <source>
        <dbReference type="ARBA" id="ARBA00022989"/>
    </source>
</evidence>
<keyword evidence="8 12" id="KW-0443">Lipid metabolism</keyword>